<keyword evidence="2" id="KW-0732">Signal</keyword>
<dbReference type="EMBL" id="QRGP01000001">
    <property type="protein sequence ID" value="RDV06189.1"/>
    <property type="molecule type" value="Genomic_DNA"/>
</dbReference>
<evidence type="ECO:0008006" key="5">
    <source>
        <dbReference type="Google" id="ProtNLM"/>
    </source>
</evidence>
<gene>
    <name evidence="3" type="ORF">DXH95_01770</name>
</gene>
<evidence type="ECO:0000256" key="1">
    <source>
        <dbReference type="SAM" id="MobiDB-lite"/>
    </source>
</evidence>
<accession>A0A371BF17</accession>
<evidence type="ECO:0000313" key="3">
    <source>
        <dbReference type="EMBL" id="RDV06189.1"/>
    </source>
</evidence>
<dbReference type="PROSITE" id="PS51257">
    <property type="entry name" value="PROKAR_LIPOPROTEIN"/>
    <property type="match status" value="1"/>
</dbReference>
<name>A0A371BF17_9SPHN</name>
<comment type="caution">
    <text evidence="3">The sequence shown here is derived from an EMBL/GenBank/DDBJ whole genome shotgun (WGS) entry which is preliminary data.</text>
</comment>
<dbReference type="OrthoDB" id="7597380at2"/>
<keyword evidence="4" id="KW-1185">Reference proteome</keyword>
<dbReference type="RefSeq" id="WP_115547749.1">
    <property type="nucleotide sequence ID" value="NZ_QRGP01000001.1"/>
</dbReference>
<feature type="compositionally biased region" description="Low complexity" evidence="1">
    <location>
        <begin position="56"/>
        <end position="69"/>
    </location>
</feature>
<feature type="signal peptide" evidence="2">
    <location>
        <begin position="1"/>
        <end position="19"/>
    </location>
</feature>
<sequence length="94" mass="9606">MRRVLILLAIALPALSACGGNDADSKVTETRMDDIDSVEGTISDEMIPTDEVTEMAPVEASAAPAAATPKADEKASTDKPAAPPTTEPAPKAGE</sequence>
<proteinExistence type="predicted"/>
<dbReference type="AlphaFoldDB" id="A0A371BF17"/>
<organism evidence="3 4">
    <name type="scientific">Sphingorhabdus pulchriflava</name>
    <dbReference type="NCBI Taxonomy" id="2292257"/>
    <lineage>
        <taxon>Bacteria</taxon>
        <taxon>Pseudomonadati</taxon>
        <taxon>Pseudomonadota</taxon>
        <taxon>Alphaproteobacteria</taxon>
        <taxon>Sphingomonadales</taxon>
        <taxon>Sphingomonadaceae</taxon>
        <taxon>Sphingorhabdus</taxon>
    </lineage>
</organism>
<reference evidence="4" key="1">
    <citation type="submission" date="2018-08" db="EMBL/GenBank/DDBJ databases">
        <authorList>
            <person name="Kim S.-J."/>
            <person name="Jung G.-Y."/>
        </authorList>
    </citation>
    <scope>NUCLEOTIDE SEQUENCE [LARGE SCALE GENOMIC DNA]</scope>
    <source>
        <strain evidence="4">GY_G</strain>
    </source>
</reference>
<feature type="region of interest" description="Disordered" evidence="1">
    <location>
        <begin position="18"/>
        <end position="94"/>
    </location>
</feature>
<evidence type="ECO:0000256" key="2">
    <source>
        <dbReference type="SAM" id="SignalP"/>
    </source>
</evidence>
<dbReference type="Proteomes" id="UP000263833">
    <property type="component" value="Unassembled WGS sequence"/>
</dbReference>
<feature type="chain" id="PRO_5017018828" description="Secreted protein" evidence="2">
    <location>
        <begin position="20"/>
        <end position="94"/>
    </location>
</feature>
<protein>
    <recommendedName>
        <fullName evidence="5">Secreted protein</fullName>
    </recommendedName>
</protein>
<evidence type="ECO:0000313" key="4">
    <source>
        <dbReference type="Proteomes" id="UP000263833"/>
    </source>
</evidence>
<feature type="compositionally biased region" description="Basic and acidic residues" evidence="1">
    <location>
        <begin position="23"/>
        <end position="34"/>
    </location>
</feature>